<feature type="region of interest" description="Disordered" evidence="1">
    <location>
        <begin position="331"/>
        <end position="405"/>
    </location>
</feature>
<protein>
    <submittedName>
        <fullName evidence="2">Uncharacterized protein</fullName>
    </submittedName>
</protein>
<sequence length="816" mass="94161">MYRSNSNTRDQPQDPRLYGSQNADRSRSRDEQDKRTQDEQLNREVPSRRYGEGSDRHFDHGKSDNAPTPQTLSLEQRSGSGTISTQYTVPSPKKNGEDAHRSSSGSSFFPSIFTTKVADTPIQNIVAPPIVQEADRTPQTDNQRSAIAMAHHMDTSDTDLSIVESVLVKLNNADVFAQERDEARKLAQDLRRELDEANHLKEQYFQSFSDRHEKTQETLRWAVAELNDARLENAKLSEEKETSQKECERLGEQNKKLQEQLKSQRSELEDLSMLKDKETRKWRDVMEEYNTTTDKLKRKKEKIQRLKGDVTKMRSETNKLEEKLLLLETSRDRDGERSRGQKDRERERDRQEQRSREDRVKQERRTEDKVKQERRTEDRVKQERGIDDRVKQEGVKEERTKREDIPRSPIQLSDEENHLPYCGPNFRITTSIDPSAKRSFRKIEQNPPVEPPPLLEPVELAPSSESPMIESVDYSFTDAQLSSYYKLQEEGISDDYRITDSSCNICGAQVDLEDYLEHYETHHSVVEEPDPRGELLDKPLSAPASVGRGGRKDHANSDFDGLKSVFRLRVAVMPLSRYTSADYYKHITSRTCSIAQVFDDNATDSTRSDAWTLLFSFCGLKDKHVTDFHFGRLLHQWSSGPADVLRMEFLFVALNCSLFFSKDPNLESHKKLAVTVHPWGTTLPSTLYQLHLLTSWDRQLNQLPSEVQQEIWTTCNQIPYFSTEPSQRFSTTFLRWIDNPVLHSSQINVIFGALGWMVESGKLPIRLCYPDTDDAVFPNYKRRREETSSMRQHRRVKKTDSSTVAAALLSLGKSTG</sequence>
<evidence type="ECO:0000313" key="2">
    <source>
        <dbReference type="EMBL" id="PRP79424.1"/>
    </source>
</evidence>
<dbReference type="InParanoid" id="A0A2P6N648"/>
<name>A0A2P6N648_9EUKA</name>
<organism evidence="2 3">
    <name type="scientific">Planoprotostelium fungivorum</name>
    <dbReference type="NCBI Taxonomy" id="1890364"/>
    <lineage>
        <taxon>Eukaryota</taxon>
        <taxon>Amoebozoa</taxon>
        <taxon>Evosea</taxon>
        <taxon>Variosea</taxon>
        <taxon>Cavosteliida</taxon>
        <taxon>Cavosteliaceae</taxon>
        <taxon>Planoprotostelium</taxon>
    </lineage>
</organism>
<dbReference type="AlphaFoldDB" id="A0A2P6N648"/>
<accession>A0A2P6N648</accession>
<feature type="region of interest" description="Disordered" evidence="1">
    <location>
        <begin position="524"/>
        <end position="554"/>
    </location>
</feature>
<dbReference type="PANTHER" id="PTHR23159:SF31">
    <property type="entry name" value="CENTROSOME-ASSOCIATED PROTEIN CEP250 ISOFORM X1"/>
    <property type="match status" value="1"/>
</dbReference>
<proteinExistence type="predicted"/>
<feature type="compositionally biased region" description="Basic and acidic residues" evidence="1">
    <location>
        <begin position="524"/>
        <end position="537"/>
    </location>
</feature>
<feature type="compositionally biased region" description="Basic and acidic residues" evidence="1">
    <location>
        <begin position="24"/>
        <end position="63"/>
    </location>
</feature>
<evidence type="ECO:0000256" key="1">
    <source>
        <dbReference type="SAM" id="MobiDB-lite"/>
    </source>
</evidence>
<dbReference type="PANTHER" id="PTHR23159">
    <property type="entry name" value="CENTROSOMAL PROTEIN 2"/>
    <property type="match status" value="1"/>
</dbReference>
<dbReference type="EMBL" id="MDYQ01000184">
    <property type="protein sequence ID" value="PRP79424.1"/>
    <property type="molecule type" value="Genomic_DNA"/>
</dbReference>
<evidence type="ECO:0000313" key="3">
    <source>
        <dbReference type="Proteomes" id="UP000241769"/>
    </source>
</evidence>
<dbReference type="OrthoDB" id="20816at2759"/>
<feature type="compositionally biased region" description="Polar residues" evidence="1">
    <location>
        <begin position="1"/>
        <end position="10"/>
    </location>
</feature>
<dbReference type="Proteomes" id="UP000241769">
    <property type="component" value="Unassembled WGS sequence"/>
</dbReference>
<feature type="region of interest" description="Disordered" evidence="1">
    <location>
        <begin position="234"/>
        <end position="255"/>
    </location>
</feature>
<gene>
    <name evidence="2" type="ORF">PROFUN_08185</name>
</gene>
<feature type="region of interest" description="Disordered" evidence="1">
    <location>
        <begin position="1"/>
        <end position="109"/>
    </location>
</feature>
<feature type="compositionally biased region" description="Polar residues" evidence="1">
    <location>
        <begin position="65"/>
        <end position="89"/>
    </location>
</feature>
<reference evidence="2 3" key="1">
    <citation type="journal article" date="2018" name="Genome Biol. Evol.">
        <title>Multiple Roots of Fruiting Body Formation in Amoebozoa.</title>
        <authorList>
            <person name="Hillmann F."/>
            <person name="Forbes G."/>
            <person name="Novohradska S."/>
            <person name="Ferling I."/>
            <person name="Riege K."/>
            <person name="Groth M."/>
            <person name="Westermann M."/>
            <person name="Marz M."/>
            <person name="Spaller T."/>
            <person name="Winckler T."/>
            <person name="Schaap P."/>
            <person name="Glockner G."/>
        </authorList>
    </citation>
    <scope>NUCLEOTIDE SEQUENCE [LARGE SCALE GENOMIC DNA]</scope>
    <source>
        <strain evidence="2 3">Jena</strain>
    </source>
</reference>
<comment type="caution">
    <text evidence="2">The sequence shown here is derived from an EMBL/GenBank/DDBJ whole genome shotgun (WGS) entry which is preliminary data.</text>
</comment>
<keyword evidence="3" id="KW-1185">Reference proteome</keyword>